<dbReference type="EMBL" id="DSXR01000116">
    <property type="protein sequence ID" value="HGS88181.1"/>
    <property type="molecule type" value="Genomic_DNA"/>
</dbReference>
<keyword evidence="1" id="KW-0812">Transmembrane</keyword>
<evidence type="ECO:0000313" key="3">
    <source>
        <dbReference type="EMBL" id="HGS88181.1"/>
    </source>
</evidence>
<organism evidence="3">
    <name type="scientific">Bellilinea caldifistulae</name>
    <dbReference type="NCBI Taxonomy" id="360411"/>
    <lineage>
        <taxon>Bacteria</taxon>
        <taxon>Bacillati</taxon>
        <taxon>Chloroflexota</taxon>
        <taxon>Anaerolineae</taxon>
        <taxon>Anaerolineales</taxon>
        <taxon>Anaerolineaceae</taxon>
        <taxon>Bellilinea</taxon>
    </lineage>
</organism>
<dbReference type="PROSITE" id="PS51352">
    <property type="entry name" value="THIOREDOXIN_2"/>
    <property type="match status" value="1"/>
</dbReference>
<proteinExistence type="predicted"/>
<dbReference type="InterPro" id="IPR012336">
    <property type="entry name" value="Thioredoxin-like_fold"/>
</dbReference>
<dbReference type="InterPro" id="IPR013766">
    <property type="entry name" value="Thioredoxin_domain"/>
</dbReference>
<keyword evidence="1" id="KW-1133">Transmembrane helix</keyword>
<dbReference type="Pfam" id="PF13098">
    <property type="entry name" value="Thioredoxin_2"/>
    <property type="match status" value="1"/>
</dbReference>
<dbReference type="Gene3D" id="3.40.30.10">
    <property type="entry name" value="Glutaredoxin"/>
    <property type="match status" value="1"/>
</dbReference>
<dbReference type="InterPro" id="IPR036249">
    <property type="entry name" value="Thioredoxin-like_sf"/>
</dbReference>
<dbReference type="SUPFAM" id="SSF52833">
    <property type="entry name" value="Thioredoxin-like"/>
    <property type="match status" value="1"/>
</dbReference>
<sequence>MPKQSQRSRTAVRPSASAVNRYLLLAVIVLLAGAVLWFKNQAKPAPAALDEPAEVQFDRYLQQKKPMLAFFHSTDCHSCVEMMNLVAEVYPPYEHSVALVDVNVYDSANQNLLRRTRILSIPTQIFIDKDGTGKVIIGVMSREQFEQELQRLADNSS</sequence>
<accession>A0A7C4L323</accession>
<comment type="caution">
    <text evidence="3">The sequence shown here is derived from an EMBL/GenBank/DDBJ whole genome shotgun (WGS) entry which is preliminary data.</text>
</comment>
<dbReference type="CDD" id="cd02947">
    <property type="entry name" value="TRX_family"/>
    <property type="match status" value="1"/>
</dbReference>
<feature type="domain" description="Thioredoxin" evidence="2">
    <location>
        <begin position="39"/>
        <end position="154"/>
    </location>
</feature>
<evidence type="ECO:0000259" key="2">
    <source>
        <dbReference type="PROSITE" id="PS51352"/>
    </source>
</evidence>
<name>A0A7C4L323_9CHLR</name>
<protein>
    <submittedName>
        <fullName evidence="3">Thioredoxin</fullName>
    </submittedName>
</protein>
<evidence type="ECO:0000256" key="1">
    <source>
        <dbReference type="SAM" id="Phobius"/>
    </source>
</evidence>
<feature type="transmembrane region" description="Helical" evidence="1">
    <location>
        <begin position="21"/>
        <end position="38"/>
    </location>
</feature>
<keyword evidence="1" id="KW-0472">Membrane</keyword>
<gene>
    <name evidence="3" type="ORF">ENT17_11280</name>
</gene>
<dbReference type="AlphaFoldDB" id="A0A7C4L323"/>
<reference evidence="3" key="1">
    <citation type="journal article" date="2020" name="mSystems">
        <title>Genome- and Community-Level Interaction Insights into Carbon Utilization and Element Cycling Functions of Hydrothermarchaeota in Hydrothermal Sediment.</title>
        <authorList>
            <person name="Zhou Z."/>
            <person name="Liu Y."/>
            <person name="Xu W."/>
            <person name="Pan J."/>
            <person name="Luo Z.H."/>
            <person name="Li M."/>
        </authorList>
    </citation>
    <scope>NUCLEOTIDE SEQUENCE [LARGE SCALE GENOMIC DNA]</scope>
    <source>
        <strain evidence="3">SpSt-556</strain>
    </source>
</reference>